<dbReference type="EMBL" id="VCIW01000028">
    <property type="protein sequence ID" value="TLS48826.1"/>
    <property type="molecule type" value="Genomic_DNA"/>
</dbReference>
<name>A0A5R9G3F0_9BACL</name>
<gene>
    <name evidence="1" type="ORF">FE782_28635</name>
</gene>
<comment type="caution">
    <text evidence="1">The sequence shown here is derived from an EMBL/GenBank/DDBJ whole genome shotgun (WGS) entry which is preliminary data.</text>
</comment>
<protein>
    <submittedName>
        <fullName evidence="1">DUF5049 domain-containing protein</fullName>
    </submittedName>
</protein>
<dbReference type="Proteomes" id="UP000309676">
    <property type="component" value="Unassembled WGS sequence"/>
</dbReference>
<proteinExistence type="predicted"/>
<reference evidence="1 2" key="1">
    <citation type="submission" date="2019-05" db="EMBL/GenBank/DDBJ databases">
        <authorList>
            <person name="Narsing Rao M.P."/>
            <person name="Li W.J."/>
        </authorList>
    </citation>
    <scope>NUCLEOTIDE SEQUENCE [LARGE SCALE GENOMIC DNA]</scope>
    <source>
        <strain evidence="1 2">SYSU_K30003</strain>
    </source>
</reference>
<evidence type="ECO:0000313" key="1">
    <source>
        <dbReference type="EMBL" id="TLS48826.1"/>
    </source>
</evidence>
<keyword evidence="2" id="KW-1185">Reference proteome</keyword>
<organism evidence="1 2">
    <name type="scientific">Paenibacillus antri</name>
    <dbReference type="NCBI Taxonomy" id="2582848"/>
    <lineage>
        <taxon>Bacteria</taxon>
        <taxon>Bacillati</taxon>
        <taxon>Bacillota</taxon>
        <taxon>Bacilli</taxon>
        <taxon>Bacillales</taxon>
        <taxon>Paenibacillaceae</taxon>
        <taxon>Paenibacillus</taxon>
    </lineage>
</organism>
<sequence>MSIQISEIVMDGLSAVQTSDDEIDLYDIPTVIRWLEAHSFPEAASWMGCHETAYRDGLIVGFEVEPW</sequence>
<accession>A0A5R9G3F0</accession>
<dbReference type="RefSeq" id="WP_138197774.1">
    <property type="nucleotide sequence ID" value="NZ_VCIW01000028.1"/>
</dbReference>
<dbReference type="AlphaFoldDB" id="A0A5R9G3F0"/>
<evidence type="ECO:0000313" key="2">
    <source>
        <dbReference type="Proteomes" id="UP000309676"/>
    </source>
</evidence>